<dbReference type="GO" id="GO:0006417">
    <property type="term" value="P:regulation of translation"/>
    <property type="evidence" value="ECO:0007669"/>
    <property type="project" value="UniProtKB-KW"/>
</dbReference>
<dbReference type="AlphaFoldDB" id="A0A2S3HS81"/>
<evidence type="ECO:0000256" key="2">
    <source>
        <dbReference type="ARBA" id="ARBA00004496"/>
    </source>
</evidence>
<protein>
    <recommendedName>
        <fullName evidence="14">Btz domain-containing protein</fullName>
    </recommendedName>
</protein>
<feature type="domain" description="Btz" evidence="14">
    <location>
        <begin position="120"/>
        <end position="233"/>
    </location>
</feature>
<keyword evidence="11" id="KW-0508">mRNA splicing</keyword>
<evidence type="ECO:0000256" key="9">
    <source>
        <dbReference type="ARBA" id="ARBA00022884"/>
    </source>
</evidence>
<evidence type="ECO:0000256" key="13">
    <source>
        <dbReference type="SAM" id="MobiDB-lite"/>
    </source>
</evidence>
<comment type="subcellular location">
    <subcellularLocation>
        <location evidence="2">Cytoplasm</location>
    </subcellularLocation>
    <subcellularLocation>
        <location evidence="1">Nucleus</location>
    </subcellularLocation>
</comment>
<keyword evidence="7" id="KW-0509">mRNA transport</keyword>
<feature type="region of interest" description="Disordered" evidence="13">
    <location>
        <begin position="276"/>
        <end position="325"/>
    </location>
</feature>
<keyword evidence="12" id="KW-0539">Nucleus</keyword>
<comment type="similarity">
    <text evidence="3">Belongs to the CASC3 family.</text>
</comment>
<organism evidence="15">
    <name type="scientific">Panicum hallii</name>
    <dbReference type="NCBI Taxonomy" id="206008"/>
    <lineage>
        <taxon>Eukaryota</taxon>
        <taxon>Viridiplantae</taxon>
        <taxon>Streptophyta</taxon>
        <taxon>Embryophyta</taxon>
        <taxon>Tracheophyta</taxon>
        <taxon>Spermatophyta</taxon>
        <taxon>Magnoliopsida</taxon>
        <taxon>Liliopsida</taxon>
        <taxon>Poales</taxon>
        <taxon>Poaceae</taxon>
        <taxon>PACMAD clade</taxon>
        <taxon>Panicoideae</taxon>
        <taxon>Panicodae</taxon>
        <taxon>Paniceae</taxon>
        <taxon>Panicinae</taxon>
        <taxon>Panicum</taxon>
        <taxon>Panicum sect. Panicum</taxon>
    </lineage>
</organism>
<evidence type="ECO:0000256" key="6">
    <source>
        <dbReference type="ARBA" id="ARBA00022664"/>
    </source>
</evidence>
<proteinExistence type="inferred from homology"/>
<sequence>MEEAEKAGGQAEAEYESDLDGAPLPAARRRAAARDDEEDEDEGGGGSGWGSPAPSSTVCDSESDPDGQGAPELYDDDGDEGVFGTEEECGYTFKEREAGGVGCGDVDVEVAVAPEDEGKYEAEESAAVEGEEEESPVEGEAEEVTMEGEEEVKKGSEPYDVPTAGAFYEHDTRFQGQEDGGRGHQRQVLGGQKIWNPKVEAVWVHDRFNEINSHANTKNEYHVHVRMMQSVDNGNFEGTKSYNHSKSFDCVQTQSHSYYGNVKGYNDERNVYREKGSRNYQSHRMTSGISSAQDNRKSYSRSQNAEVSSNAGVGKHSSQTLSLQHEQTLHCKQTFRSDISSAPPTFYSSRASHQGLPFIPREKVRRVTFNKLFSSAVHKAHNSLTPQSHPVFRRKAFVPSVSVEHGTAVDSNHIVPIDVMACSALHPMSTSHNYSKDSEFWDQGRDLDIAETTIPCTEPQIAVYQQRSVQRPILPTPRASSQIFVHKDTSNNKIRSHPQTRLISSSDDGKVTTPPETNSSVVLSALTVQDDMKEAERTYFLDGGSFVVDDTGARCSTLDEPGSTSTPAKLPVMLFSGLHPMGPGFSSVMVLPGFVGQHCDGDSEMGLMTWLPISTGATGVQEGSSSPLNFGKNCPQPSELASSLTSLSKTRTSVHHLKFVSFPFRDHAASNDPISLTSQEIPEAVSHEPVHHQNRTRRYSEMKFAL</sequence>
<feature type="compositionally biased region" description="Polar residues" evidence="13">
    <location>
        <begin position="278"/>
        <end position="293"/>
    </location>
</feature>
<evidence type="ECO:0000256" key="3">
    <source>
        <dbReference type="ARBA" id="ARBA00009548"/>
    </source>
</evidence>
<keyword evidence="4" id="KW-0813">Transport</keyword>
<feature type="compositionally biased region" description="Polar residues" evidence="13">
    <location>
        <begin position="300"/>
        <end position="325"/>
    </location>
</feature>
<dbReference type="Proteomes" id="UP000243499">
    <property type="component" value="Chromosome 5"/>
</dbReference>
<dbReference type="EMBL" id="CM008050">
    <property type="protein sequence ID" value="PAN28807.1"/>
    <property type="molecule type" value="Genomic_DNA"/>
</dbReference>
<gene>
    <name evidence="15" type="ORF">PAHAL_5G179200</name>
</gene>
<dbReference type="InterPro" id="IPR044796">
    <property type="entry name" value="MLN51_plant"/>
</dbReference>
<feature type="region of interest" description="Disordered" evidence="13">
    <location>
        <begin position="495"/>
        <end position="517"/>
    </location>
</feature>
<dbReference type="GO" id="GO:0008380">
    <property type="term" value="P:RNA splicing"/>
    <property type="evidence" value="ECO:0007669"/>
    <property type="project" value="UniProtKB-KW"/>
</dbReference>
<evidence type="ECO:0000256" key="1">
    <source>
        <dbReference type="ARBA" id="ARBA00004123"/>
    </source>
</evidence>
<keyword evidence="5" id="KW-0963">Cytoplasm</keyword>
<keyword evidence="9" id="KW-0694">RNA-binding</keyword>
<accession>A0A2S3HS81</accession>
<dbReference type="Pfam" id="PF09405">
    <property type="entry name" value="Btz"/>
    <property type="match status" value="1"/>
</dbReference>
<evidence type="ECO:0000256" key="11">
    <source>
        <dbReference type="ARBA" id="ARBA00023187"/>
    </source>
</evidence>
<keyword evidence="6" id="KW-0507">mRNA processing</keyword>
<keyword evidence="10" id="KW-0866">Nonsense-mediated mRNA decay</keyword>
<dbReference type="GO" id="GO:0000184">
    <property type="term" value="P:nuclear-transcribed mRNA catabolic process, nonsense-mediated decay"/>
    <property type="evidence" value="ECO:0007669"/>
    <property type="project" value="UniProtKB-KW"/>
</dbReference>
<evidence type="ECO:0000313" key="15">
    <source>
        <dbReference type="EMBL" id="PAN28807.1"/>
    </source>
</evidence>
<feature type="compositionally biased region" description="Acidic residues" evidence="13">
    <location>
        <begin position="73"/>
        <end position="89"/>
    </location>
</feature>
<name>A0A2S3HS81_9POAL</name>
<dbReference type="GO" id="GO:0051028">
    <property type="term" value="P:mRNA transport"/>
    <property type="evidence" value="ECO:0007669"/>
    <property type="project" value="UniProtKB-KW"/>
</dbReference>
<evidence type="ECO:0000256" key="8">
    <source>
        <dbReference type="ARBA" id="ARBA00022845"/>
    </source>
</evidence>
<dbReference type="SMART" id="SM01044">
    <property type="entry name" value="Btz"/>
    <property type="match status" value="1"/>
</dbReference>
<keyword evidence="8" id="KW-0810">Translation regulation</keyword>
<dbReference type="GO" id="GO:0035145">
    <property type="term" value="C:exon-exon junction complex"/>
    <property type="evidence" value="ECO:0007669"/>
    <property type="project" value="InterPro"/>
</dbReference>
<dbReference type="GO" id="GO:0003729">
    <property type="term" value="F:mRNA binding"/>
    <property type="evidence" value="ECO:0007669"/>
    <property type="project" value="InterPro"/>
</dbReference>
<evidence type="ECO:0000256" key="12">
    <source>
        <dbReference type="ARBA" id="ARBA00023242"/>
    </source>
</evidence>
<evidence type="ECO:0000256" key="4">
    <source>
        <dbReference type="ARBA" id="ARBA00022448"/>
    </source>
</evidence>
<dbReference type="PANTHER" id="PTHR46837">
    <property type="entry name" value="PROTEIN MLN51 HOMOLOG"/>
    <property type="match status" value="1"/>
</dbReference>
<feature type="region of interest" description="Disordered" evidence="13">
    <location>
        <begin position="117"/>
        <end position="160"/>
    </location>
</feature>
<dbReference type="PANTHER" id="PTHR46837:SF7">
    <property type="entry name" value="BTZ DOMAIN-CONTAINING PROTEIN"/>
    <property type="match status" value="1"/>
</dbReference>
<dbReference type="GO" id="GO:0005737">
    <property type="term" value="C:cytoplasm"/>
    <property type="evidence" value="ECO:0007669"/>
    <property type="project" value="UniProtKB-SubCell"/>
</dbReference>
<evidence type="ECO:0000256" key="7">
    <source>
        <dbReference type="ARBA" id="ARBA00022816"/>
    </source>
</evidence>
<reference evidence="15" key="1">
    <citation type="submission" date="2018-04" db="EMBL/GenBank/DDBJ databases">
        <title>WGS assembly of Panicum hallii.</title>
        <authorList>
            <person name="Lovell J."/>
            <person name="Jenkins J."/>
            <person name="Lowry D."/>
            <person name="Mamidi S."/>
            <person name="Sreedasyam A."/>
            <person name="Weng X."/>
            <person name="Barry K."/>
            <person name="Bonette J."/>
            <person name="Campitelli B."/>
            <person name="Daum C."/>
            <person name="Gordon S."/>
            <person name="Gould B."/>
            <person name="Lipzen A."/>
            <person name="Macqueen A."/>
            <person name="Palacio-Mejia J."/>
            <person name="Plott C."/>
            <person name="Shakirov E."/>
            <person name="Shu S."/>
            <person name="Yoshinaga Y."/>
            <person name="Zane M."/>
            <person name="Rokhsar D."/>
            <person name="Grimwood J."/>
            <person name="Schmutz J."/>
            <person name="Juenger T."/>
        </authorList>
    </citation>
    <scope>NUCLEOTIDE SEQUENCE [LARGE SCALE GENOMIC DNA]</scope>
    <source>
        <strain evidence="15">FIL2</strain>
    </source>
</reference>
<feature type="compositionally biased region" description="Acidic residues" evidence="13">
    <location>
        <begin position="123"/>
        <end position="150"/>
    </location>
</feature>
<dbReference type="InterPro" id="IPR018545">
    <property type="entry name" value="Btz_dom"/>
</dbReference>
<dbReference type="Gramene" id="PAN28807">
    <property type="protein sequence ID" value="PAN28807"/>
    <property type="gene ID" value="PAHAL_5G179200"/>
</dbReference>
<evidence type="ECO:0000256" key="5">
    <source>
        <dbReference type="ARBA" id="ARBA00022490"/>
    </source>
</evidence>
<feature type="compositionally biased region" description="Polar residues" evidence="13">
    <location>
        <begin position="495"/>
        <end position="506"/>
    </location>
</feature>
<feature type="region of interest" description="Disordered" evidence="13">
    <location>
        <begin position="1"/>
        <end position="90"/>
    </location>
</feature>
<evidence type="ECO:0000259" key="14">
    <source>
        <dbReference type="SMART" id="SM01044"/>
    </source>
</evidence>
<evidence type="ECO:0000256" key="10">
    <source>
        <dbReference type="ARBA" id="ARBA00023161"/>
    </source>
</evidence>
<dbReference type="GO" id="GO:0006397">
    <property type="term" value="P:mRNA processing"/>
    <property type="evidence" value="ECO:0007669"/>
    <property type="project" value="UniProtKB-KW"/>
</dbReference>